<sequence length="293" mass="30860">MLLAPPFPLSSTEPPVSPGAPGEGWRARLELGFAASDGRSVLVHRRHEGPLRVQKALYPEGPAVCHALLLHPPAGIAGGDALTVQVRVGEGAHALVTTPGAGKWYRSNGPLATQLLDFEVAAGGVLEWLPQESIVFDRVRGATETRVRLAGDACYIGLDLLCLGRTASGERLERGSLGMASRIERDGRLMWSEQGLIEGGSRLLESPVGLAGQPVTGTLLVASEAIDAGLLEACREIRPAVGEGGVTRLPGLLVARYLGPAAEPARAWFVALWAALRPALAGRAAEVPRIWHT</sequence>
<protein>
    <recommendedName>
        <fullName evidence="3">Urease accessory protein UreD</fullName>
    </recommendedName>
</protein>
<keyword evidence="3" id="KW-0996">Nickel insertion</keyword>
<evidence type="ECO:0000256" key="3">
    <source>
        <dbReference type="HAMAP-Rule" id="MF_01384"/>
    </source>
</evidence>
<evidence type="ECO:0000256" key="1">
    <source>
        <dbReference type="ARBA" id="ARBA00007177"/>
    </source>
</evidence>
<proteinExistence type="inferred from homology"/>
<dbReference type="EMBL" id="JABBGA010000017">
    <property type="protein sequence ID" value="NML27644.1"/>
    <property type="molecule type" value="Genomic_DNA"/>
</dbReference>
<dbReference type="RefSeq" id="WP_169147182.1">
    <property type="nucleotide sequence ID" value="NZ_JABBGA010000017.1"/>
</dbReference>
<accession>A0A848G8P1</accession>
<name>A0A848G8P1_9RHOO</name>
<keyword evidence="2 3" id="KW-0143">Chaperone</keyword>
<feature type="region of interest" description="Disordered" evidence="4">
    <location>
        <begin position="1"/>
        <end position="22"/>
    </location>
</feature>
<gene>
    <name evidence="3" type="primary">ureD</name>
    <name evidence="5" type="ORF">HHL15_17950</name>
</gene>
<evidence type="ECO:0000313" key="6">
    <source>
        <dbReference type="Proteomes" id="UP000580043"/>
    </source>
</evidence>
<dbReference type="Pfam" id="PF01774">
    <property type="entry name" value="UreD"/>
    <property type="match status" value="1"/>
</dbReference>
<dbReference type="InterPro" id="IPR002669">
    <property type="entry name" value="UreD"/>
</dbReference>
<comment type="function">
    <text evidence="3">Required for maturation of urease via the functional incorporation of the urease nickel metallocenter.</text>
</comment>
<reference evidence="5 6" key="1">
    <citation type="submission" date="2020-04" db="EMBL/GenBank/DDBJ databases">
        <title>Zoogloea sp. G-4-1-14 isolated from soil.</title>
        <authorList>
            <person name="Dahal R.H."/>
        </authorList>
    </citation>
    <scope>NUCLEOTIDE SEQUENCE [LARGE SCALE GENOMIC DNA]</scope>
    <source>
        <strain evidence="5 6">G-4-1-14</strain>
    </source>
</reference>
<dbReference type="GO" id="GO:0005737">
    <property type="term" value="C:cytoplasm"/>
    <property type="evidence" value="ECO:0007669"/>
    <property type="project" value="UniProtKB-SubCell"/>
</dbReference>
<keyword evidence="3" id="KW-0963">Cytoplasm</keyword>
<keyword evidence="6" id="KW-1185">Reference proteome</keyword>
<dbReference type="PANTHER" id="PTHR33643:SF1">
    <property type="entry name" value="UREASE ACCESSORY PROTEIN D"/>
    <property type="match status" value="1"/>
</dbReference>
<evidence type="ECO:0000256" key="4">
    <source>
        <dbReference type="SAM" id="MobiDB-lite"/>
    </source>
</evidence>
<comment type="similarity">
    <text evidence="1 3">Belongs to the UreD family.</text>
</comment>
<evidence type="ECO:0000313" key="5">
    <source>
        <dbReference type="EMBL" id="NML27644.1"/>
    </source>
</evidence>
<comment type="subcellular location">
    <subcellularLocation>
        <location evidence="3">Cytoplasm</location>
    </subcellularLocation>
</comment>
<comment type="subunit">
    <text evidence="3">UreD, UreF and UreG form a complex that acts as a GTP-hydrolysis-dependent molecular chaperone, activating the urease apoprotein by helping to assemble the nickel containing metallocenter of UreC. The UreE protein probably delivers the nickel.</text>
</comment>
<comment type="caution">
    <text evidence="5">The sequence shown here is derived from an EMBL/GenBank/DDBJ whole genome shotgun (WGS) entry which is preliminary data.</text>
</comment>
<organism evidence="5 6">
    <name type="scientific">Zoogloea dura</name>
    <dbReference type="NCBI Taxonomy" id="2728840"/>
    <lineage>
        <taxon>Bacteria</taxon>
        <taxon>Pseudomonadati</taxon>
        <taxon>Pseudomonadota</taxon>
        <taxon>Betaproteobacteria</taxon>
        <taxon>Rhodocyclales</taxon>
        <taxon>Zoogloeaceae</taxon>
        <taxon>Zoogloea</taxon>
    </lineage>
</organism>
<dbReference type="AlphaFoldDB" id="A0A848G8P1"/>
<dbReference type="HAMAP" id="MF_01384">
    <property type="entry name" value="UreD"/>
    <property type="match status" value="1"/>
</dbReference>
<dbReference type="Proteomes" id="UP000580043">
    <property type="component" value="Unassembled WGS sequence"/>
</dbReference>
<dbReference type="GO" id="GO:0016151">
    <property type="term" value="F:nickel cation binding"/>
    <property type="evidence" value="ECO:0007669"/>
    <property type="project" value="UniProtKB-UniRule"/>
</dbReference>
<evidence type="ECO:0000256" key="2">
    <source>
        <dbReference type="ARBA" id="ARBA00023186"/>
    </source>
</evidence>
<dbReference type="PANTHER" id="PTHR33643">
    <property type="entry name" value="UREASE ACCESSORY PROTEIN D"/>
    <property type="match status" value="1"/>
</dbReference>